<feature type="region of interest" description="Disordered" evidence="1">
    <location>
        <begin position="1868"/>
        <end position="1928"/>
    </location>
</feature>
<dbReference type="PROSITE" id="PS51194">
    <property type="entry name" value="HELICASE_CTER"/>
    <property type="match status" value="1"/>
</dbReference>
<name>A0A7Z0CNY9_9ACTN</name>
<dbReference type="PANTHER" id="PTHR41313:SF1">
    <property type="entry name" value="DNA METHYLASE ADENINE-SPECIFIC DOMAIN-CONTAINING PROTEIN"/>
    <property type="match status" value="1"/>
</dbReference>
<dbReference type="EMBL" id="JACBZM010000002">
    <property type="protein sequence ID" value="NYI47924.1"/>
    <property type="molecule type" value="Genomic_DNA"/>
</dbReference>
<dbReference type="GO" id="GO:0005524">
    <property type="term" value="F:ATP binding"/>
    <property type="evidence" value="ECO:0007669"/>
    <property type="project" value="InterPro"/>
</dbReference>
<dbReference type="InterPro" id="IPR000330">
    <property type="entry name" value="SNF2_N"/>
</dbReference>
<dbReference type="GO" id="GO:0032259">
    <property type="term" value="P:methylation"/>
    <property type="evidence" value="ECO:0007669"/>
    <property type="project" value="UniProtKB-KW"/>
</dbReference>
<accession>A0A7Z0CNY9</accession>
<dbReference type="InterPro" id="IPR001650">
    <property type="entry name" value="Helicase_C-like"/>
</dbReference>
<keyword evidence="3" id="KW-0489">Methyltransferase</keyword>
<feature type="compositionally biased region" description="Gly residues" evidence="1">
    <location>
        <begin position="106"/>
        <end position="130"/>
    </location>
</feature>
<feature type="compositionally biased region" description="Polar residues" evidence="1">
    <location>
        <begin position="1879"/>
        <end position="1888"/>
    </location>
</feature>
<feature type="region of interest" description="Disordered" evidence="1">
    <location>
        <begin position="554"/>
        <end position="597"/>
    </location>
</feature>
<feature type="compositionally biased region" description="Low complexity" evidence="1">
    <location>
        <begin position="1868"/>
        <end position="1878"/>
    </location>
</feature>
<dbReference type="InterPro" id="IPR029063">
    <property type="entry name" value="SAM-dependent_MTases_sf"/>
</dbReference>
<dbReference type="SUPFAM" id="SSF53335">
    <property type="entry name" value="S-adenosyl-L-methionine-dependent methyltransferases"/>
    <property type="match status" value="1"/>
</dbReference>
<reference evidence="3 4" key="1">
    <citation type="submission" date="2020-07" db="EMBL/GenBank/DDBJ databases">
        <title>Sequencing the genomes of 1000 actinobacteria strains.</title>
        <authorList>
            <person name="Klenk H.-P."/>
        </authorList>
    </citation>
    <scope>NUCLEOTIDE SEQUENCE [LARGE SCALE GENOMIC DNA]</scope>
    <source>
        <strain evidence="3 4">DSM 15131</strain>
    </source>
</reference>
<dbReference type="Gene3D" id="3.40.50.10810">
    <property type="entry name" value="Tandem AAA-ATPase domain"/>
    <property type="match status" value="1"/>
</dbReference>
<proteinExistence type="predicted"/>
<dbReference type="CDD" id="cd02440">
    <property type="entry name" value="AdoMet_MTases"/>
    <property type="match status" value="1"/>
</dbReference>
<evidence type="ECO:0000313" key="3">
    <source>
        <dbReference type="EMBL" id="NYI47924.1"/>
    </source>
</evidence>
<dbReference type="InterPro" id="IPR027417">
    <property type="entry name" value="P-loop_NTPase"/>
</dbReference>
<dbReference type="InterPro" id="IPR014001">
    <property type="entry name" value="Helicase_ATP-bd"/>
</dbReference>
<dbReference type="Gene3D" id="3.40.50.150">
    <property type="entry name" value="Vaccinia Virus protein VP39"/>
    <property type="match status" value="1"/>
</dbReference>
<dbReference type="Gene3D" id="3.40.50.300">
    <property type="entry name" value="P-loop containing nucleotide triphosphate hydrolases"/>
    <property type="match status" value="1"/>
</dbReference>
<dbReference type="GO" id="GO:0008168">
    <property type="term" value="F:methyltransferase activity"/>
    <property type="evidence" value="ECO:0007669"/>
    <property type="project" value="UniProtKB-KW"/>
</dbReference>
<dbReference type="InterPro" id="IPR052933">
    <property type="entry name" value="DNA_Protect_Modify"/>
</dbReference>
<organism evidence="3 4">
    <name type="scientific">Nocardioides aromaticivorans</name>
    <dbReference type="NCBI Taxonomy" id="200618"/>
    <lineage>
        <taxon>Bacteria</taxon>
        <taxon>Bacillati</taxon>
        <taxon>Actinomycetota</taxon>
        <taxon>Actinomycetes</taxon>
        <taxon>Propionibacteriales</taxon>
        <taxon>Nocardioidaceae</taxon>
        <taxon>Nocardioides</taxon>
    </lineage>
</organism>
<dbReference type="Pfam" id="PF00176">
    <property type="entry name" value="SNF2-rel_dom"/>
    <property type="match status" value="1"/>
</dbReference>
<dbReference type="RefSeq" id="WP_179652925.1">
    <property type="nucleotide sequence ID" value="NZ_JACBZM010000002.1"/>
</dbReference>
<dbReference type="PANTHER" id="PTHR41313">
    <property type="entry name" value="ADENINE-SPECIFIC METHYLTRANSFERASE"/>
    <property type="match status" value="1"/>
</dbReference>
<comment type="caution">
    <text evidence="3">The sequence shown here is derived from an EMBL/GenBank/DDBJ whole genome shotgun (WGS) entry which is preliminary data.</text>
</comment>
<keyword evidence="3" id="KW-0808">Transferase</keyword>
<dbReference type="SUPFAM" id="SSF52540">
    <property type="entry name" value="P-loop containing nucleoside triphosphate hydrolases"/>
    <property type="match status" value="2"/>
</dbReference>
<evidence type="ECO:0000259" key="2">
    <source>
        <dbReference type="PROSITE" id="PS51194"/>
    </source>
</evidence>
<gene>
    <name evidence="3" type="ORF">BJ993_005070</name>
</gene>
<feature type="compositionally biased region" description="Basic and acidic residues" evidence="1">
    <location>
        <begin position="88"/>
        <end position="103"/>
    </location>
</feature>
<feature type="region of interest" description="Disordered" evidence="1">
    <location>
        <begin position="1"/>
        <end position="148"/>
    </location>
</feature>
<evidence type="ECO:0000313" key="4">
    <source>
        <dbReference type="Proteomes" id="UP000562045"/>
    </source>
</evidence>
<feature type="compositionally biased region" description="Basic and acidic residues" evidence="1">
    <location>
        <begin position="49"/>
        <end position="60"/>
    </location>
</feature>
<dbReference type="InterPro" id="IPR038718">
    <property type="entry name" value="SNF2-like_sf"/>
</dbReference>
<feature type="domain" description="Helicase C-terminal" evidence="2">
    <location>
        <begin position="1475"/>
        <end position="1636"/>
    </location>
</feature>
<sequence>MARRRASVADSDQLTLWDLGEEPGDPAGEVTSSGGGGHVVGSQQVVTEEGARDEPVRDADAGALREASGHGVGGDRRSGELFRGSGAADRDRDRHVGGPDRRPIGPVGGLPGAGGPADRGENDGGVGGPAGAHAAGPEDSPEHVTAGTDRGVDVNATAAAAPAVEPAGLIPSGESLRFRPGSQRDLAPSTPRERLTANVAVLELIAQLDEENRLPSAHEQGVLARWSGWGSLPEIFDDTAHHNEAAARARELLQGRARATAARTTLSAHYTDAALVKAVWSALGAAGFDKEVGGRVLEPGCGSGTFIGFAPDHVRDVVGIELDPTTARVASLLYPDADIRGESFAETRLPDGKRDLVIGNVPFADVVPHDSTHNRLGLSLHNYFIYKSLHLVRPGGVVAVLTSRWTMDAANPAARDAFAAMADLVTAYRLPSQTHRRAAGTDVITDLLVFRRRVEGEEPLDLTPGWRNLERLPAFRAGTGLEDAEVNLNTLFVQQPARVLGRLTSRSGRFGPEVAVEGLLTGEGQSLAERVAVDLERHLAFDLSNYADVRPLFTAPPAPTRPNRTPATPPTLTPAAGSSAPGSPVHRPRRSPGHEEPLVLPGAVVRAEGHISVGEDGGWLHVRDGVPEPLEVPKSQTNELRMLTDLRDTVVTLLEAEATTPLPGDLPTAATLPQGPGVAGEERMGALRERLNRQYDAYVKRYGPINRVTARNTGRIDPKTGEPVLAQVRPRQGGFRGDPHSPAVFALEHYDSASGTARKADIFTERVVAPRVLRTRADSPADAVSLCMDTYGELRTSEVARLLGVDQHLAETELEAFAFVDPDTVKRTQDGWTAAWVPRAEFLSGNVRARLTRVGEVLEQLVEGATAAGDETAQPMVRRLQAAEAALTEVLPEDLGPTEIVAQLGVPWVPAKTVEQFLRETLDDRTVEVEHPGGSVWSVRGNRHSVAARNTWGTERASAIDIVQACLEQRQIRVTDETPDGRRIPNETATFAAQEKAEELQERFATWLREDPERCQQLVRTYNDKLNAIVLRSYDVDEDKHYPGMARVHEGRPLRLRAHQHAAVARMVAQPSVLLAHEVGAGKTLAAVTGVSELRRLGLVRKPAVVVPNHMLEQFSREWLQAYPQARILTCGTEDLVKDKRRLFVARAATGEWDAVIMSRSAFEKIPVSKDTEEAYLDEQMMQLRMWLAASKSERGLSVKRLEGTLARAEERLKKLRDVERDPAISFEATGIDYLCVDEAHGYKNLRLASNIPGVAVEGSNRATDLDLKMSYLRGRHGRRVATFMTATPIANSVAEAYTMLRYLAPADLEAAGISDFDTWAATFGQVVTDLELSPSGTGFRMKARFAKFNNVPELLRLWHQVADVKTADDLNLPTPDLEGGAAETVVVPPSQELVDFMAQLAARADLVSSRAVDPSEDNMLKISGHGRAAALDLRLVDHQIDGLGAFLDREPSKVDAVAERVAGIYHDHADVAFGADPEPGALQLVFCDLGTPTGSGWNAYEELKAQLVARGVPAPKVRFMHEANNDRAKARLFEQARTGHVAVLIGSTEKMGVGTNVQRRAVALHHVDCPWRPADLAQRDGRIMRQGNLNESVRVYRYVTESSFDTYLWQTVERKAKFINQLMRGRLDVREIEDIGDSALSYAEVKALASGDPRIMELAKAETDATKLERLERAWSAAQRSLTATIREAGPRLERLATDRQELLTAMPLRRDTDGDAFSMRINGAAYGKRADAAPALQRALVAVQPYQRDPQPLGDVGGLHLQVSADSWMGQPRYVVSLVEVPRVHLLVEAGDVRQPSIGLVTRVENLPRRLERVLDDVEMDTTKINREAERAQAGLVEMFPRAGELAEVRAKRDRLAAELAADSAEKAACQEAAQQPSAPNGSQPHTPDPGPAGPMGRPAIAPPPPPPRPRSDERPRPPITPGWSR</sequence>
<dbReference type="PRINTS" id="PR00507">
    <property type="entry name" value="N12N6MTFRASE"/>
</dbReference>
<dbReference type="SMART" id="SM00487">
    <property type="entry name" value="DEXDc"/>
    <property type="match status" value="1"/>
</dbReference>
<feature type="region of interest" description="Disordered" evidence="1">
    <location>
        <begin position="163"/>
        <end position="192"/>
    </location>
</feature>
<dbReference type="Proteomes" id="UP000562045">
    <property type="component" value="Unassembled WGS sequence"/>
</dbReference>
<evidence type="ECO:0000256" key="1">
    <source>
        <dbReference type="SAM" id="MobiDB-lite"/>
    </source>
</evidence>
<protein>
    <submittedName>
        <fullName evidence="3">N12 class adenine-specific DNA methylase/SAM-dependent methyltransferase</fullName>
    </submittedName>
</protein>